<evidence type="ECO:0000256" key="6">
    <source>
        <dbReference type="ARBA" id="ARBA00023002"/>
    </source>
</evidence>
<keyword evidence="9 12" id="KW-0472">Membrane</keyword>
<dbReference type="GO" id="GO:0120547">
    <property type="term" value="F:heme A synthase activity"/>
    <property type="evidence" value="ECO:0007669"/>
    <property type="project" value="UniProtKB-EC"/>
</dbReference>
<dbReference type="GO" id="GO:0005743">
    <property type="term" value="C:mitochondrial inner membrane"/>
    <property type="evidence" value="ECO:0007669"/>
    <property type="project" value="TreeGrafter"/>
</dbReference>
<feature type="transmembrane region" description="Helical" evidence="12">
    <location>
        <begin position="94"/>
        <end position="114"/>
    </location>
</feature>
<protein>
    <submittedName>
        <fullName evidence="13">Uncharacterized protein</fullName>
    </submittedName>
</protein>
<dbReference type="RefSeq" id="XP_004030306.1">
    <property type="nucleotide sequence ID" value="XM_004030258.1"/>
</dbReference>
<feature type="transmembrane region" description="Helical" evidence="12">
    <location>
        <begin position="287"/>
        <end position="309"/>
    </location>
</feature>
<keyword evidence="6" id="KW-0560">Oxidoreductase</keyword>
<evidence type="ECO:0000256" key="7">
    <source>
        <dbReference type="ARBA" id="ARBA00023004"/>
    </source>
</evidence>
<dbReference type="Proteomes" id="UP000008983">
    <property type="component" value="Unassembled WGS sequence"/>
</dbReference>
<dbReference type="OrthoDB" id="1726137at2759"/>
<dbReference type="FunCoup" id="G0R0D3">
    <property type="interactions" value="354"/>
</dbReference>
<feature type="transmembrane region" description="Helical" evidence="12">
    <location>
        <begin position="380"/>
        <end position="401"/>
    </location>
</feature>
<evidence type="ECO:0000256" key="5">
    <source>
        <dbReference type="ARBA" id="ARBA00022989"/>
    </source>
</evidence>
<evidence type="ECO:0000256" key="11">
    <source>
        <dbReference type="ARBA" id="ARBA00048044"/>
    </source>
</evidence>
<dbReference type="Pfam" id="PF02628">
    <property type="entry name" value="COX15-CtaA"/>
    <property type="match status" value="1"/>
</dbReference>
<keyword evidence="7" id="KW-0408">Iron</keyword>
<comment type="cofactor">
    <cofactor evidence="1">
        <name>heme b</name>
        <dbReference type="ChEBI" id="CHEBI:60344"/>
    </cofactor>
</comment>
<dbReference type="GO" id="GO:0046872">
    <property type="term" value="F:metal ion binding"/>
    <property type="evidence" value="ECO:0007669"/>
    <property type="project" value="UniProtKB-KW"/>
</dbReference>
<dbReference type="PANTHER" id="PTHR23289:SF2">
    <property type="entry name" value="CYTOCHROME C OXIDASE ASSEMBLY PROTEIN COX15 HOMOLOG"/>
    <property type="match status" value="1"/>
</dbReference>
<evidence type="ECO:0000313" key="13">
    <source>
        <dbReference type="EMBL" id="EGR29070.1"/>
    </source>
</evidence>
<evidence type="ECO:0000256" key="2">
    <source>
        <dbReference type="ARBA" id="ARBA00004141"/>
    </source>
</evidence>
<proteinExistence type="predicted"/>
<dbReference type="STRING" id="857967.G0R0D3"/>
<dbReference type="InterPro" id="IPR023754">
    <property type="entry name" value="HemeA_Synthase_type2"/>
</dbReference>
<feature type="transmembrane region" description="Helical" evidence="12">
    <location>
        <begin position="242"/>
        <end position="266"/>
    </location>
</feature>
<dbReference type="GeneID" id="14905165"/>
<dbReference type="InterPro" id="IPR003780">
    <property type="entry name" value="COX15/CtaA_fam"/>
</dbReference>
<dbReference type="PANTHER" id="PTHR23289">
    <property type="entry name" value="CYTOCHROME C OXIDASE ASSEMBLY PROTEIN COX15"/>
    <property type="match status" value="1"/>
</dbReference>
<evidence type="ECO:0000256" key="9">
    <source>
        <dbReference type="ARBA" id="ARBA00023136"/>
    </source>
</evidence>
<evidence type="ECO:0000313" key="14">
    <source>
        <dbReference type="Proteomes" id="UP000008983"/>
    </source>
</evidence>
<dbReference type="OMA" id="AFVCYSW"/>
<keyword evidence="4" id="KW-0479">Metal-binding</keyword>
<organism evidence="13 14">
    <name type="scientific">Ichthyophthirius multifiliis</name>
    <name type="common">White spot disease agent</name>
    <name type="synonym">Ich</name>
    <dbReference type="NCBI Taxonomy" id="5932"/>
    <lineage>
        <taxon>Eukaryota</taxon>
        <taxon>Sar</taxon>
        <taxon>Alveolata</taxon>
        <taxon>Ciliophora</taxon>
        <taxon>Intramacronucleata</taxon>
        <taxon>Oligohymenophorea</taxon>
        <taxon>Hymenostomatida</taxon>
        <taxon>Ophryoglenina</taxon>
        <taxon>Ichthyophthirius</taxon>
    </lineage>
</organism>
<dbReference type="AlphaFoldDB" id="G0R0D3"/>
<evidence type="ECO:0000256" key="3">
    <source>
        <dbReference type="ARBA" id="ARBA00022692"/>
    </source>
</evidence>
<dbReference type="GO" id="GO:0016653">
    <property type="term" value="F:oxidoreductase activity, acting on NAD(P)H, heme protein as acceptor"/>
    <property type="evidence" value="ECO:0007669"/>
    <property type="project" value="TreeGrafter"/>
</dbReference>
<evidence type="ECO:0000256" key="12">
    <source>
        <dbReference type="SAM" id="Phobius"/>
    </source>
</evidence>
<sequence>MLLHSLFAKSITKQSMFPYKQALSIKQRNSFISIKHFQLQVKYQFSTIENEKNFKPSTETPKSSDSFKPNIKDGIPNPVHDLVKPGKEKIIGSWLLFTAFAVFGMIVLGGYTRLSKSGLSMTKWKPIDYKLPQNDEEWQKEFENYKKYPEFLLANRNMALNEFKKIFFVEWIHRFYGSSLGFIFGIPLLTFTVLGWLKPKQLIRLSGLLCLGGLQGLIGWWMVKSGLDKKPEYQNRPRVSVYRLQVHLGMGTLLYSGLLWNALNLLRKPQEHILNAQSIHSTLKLRSLLIGLIHVIALNIISGATVAGLDAGKGYNTWPDMDGQFIPKEAFNKNSLIQNIFENKALVQFNHRMLAYLTTSWTIYTLYQSTNMILLKHQNLGLYLVGFLVFYQVYLGINTLLKGAPLKESSQHQANALLTLSAALYTLHCCRKPNALFLRNFK</sequence>
<evidence type="ECO:0000256" key="8">
    <source>
        <dbReference type="ARBA" id="ARBA00023133"/>
    </source>
</evidence>
<dbReference type="eggNOG" id="KOG2725">
    <property type="taxonomic scope" value="Eukaryota"/>
</dbReference>
<evidence type="ECO:0000256" key="1">
    <source>
        <dbReference type="ARBA" id="ARBA00001970"/>
    </source>
</evidence>
<comment type="subcellular location">
    <subcellularLocation>
        <location evidence="2">Membrane</location>
        <topology evidence="2">Multi-pass membrane protein</topology>
    </subcellularLocation>
</comment>
<dbReference type="EMBL" id="GL984187">
    <property type="protein sequence ID" value="EGR29070.1"/>
    <property type="molecule type" value="Genomic_DNA"/>
</dbReference>
<evidence type="ECO:0000256" key="4">
    <source>
        <dbReference type="ARBA" id="ARBA00022723"/>
    </source>
</evidence>
<keyword evidence="14" id="KW-1185">Reference proteome</keyword>
<feature type="transmembrane region" description="Helical" evidence="12">
    <location>
        <begin position="175"/>
        <end position="197"/>
    </location>
</feature>
<accession>G0R0D3</accession>
<dbReference type="InParanoid" id="G0R0D3"/>
<keyword evidence="3 12" id="KW-0812">Transmembrane</keyword>
<comment type="pathway">
    <text evidence="10">Porphyrin-containing compound metabolism; heme A biosynthesis; heme A from heme O: step 1/1.</text>
</comment>
<feature type="transmembrane region" description="Helical" evidence="12">
    <location>
        <begin position="202"/>
        <end position="222"/>
    </location>
</feature>
<name>G0R0D3_ICHMU</name>
<keyword evidence="5 12" id="KW-1133">Transmembrane helix</keyword>
<reference evidence="13 14" key="1">
    <citation type="submission" date="2011-07" db="EMBL/GenBank/DDBJ databases">
        <authorList>
            <person name="Coyne R."/>
            <person name="Brami D."/>
            <person name="Johnson J."/>
            <person name="Hostetler J."/>
            <person name="Hannick L."/>
            <person name="Clark T."/>
            <person name="Cassidy-Hanley D."/>
            <person name="Inman J."/>
        </authorList>
    </citation>
    <scope>NUCLEOTIDE SEQUENCE [LARGE SCALE GENOMIC DNA]</scope>
    <source>
        <strain evidence="13 14">G5</strain>
    </source>
</reference>
<gene>
    <name evidence="13" type="ORF">IMG5_163600</name>
</gene>
<comment type="catalytic activity">
    <reaction evidence="11">
        <text>Fe(II)-heme o + 2 A + H2O = Fe(II)-heme a + 2 AH2</text>
        <dbReference type="Rhea" id="RHEA:63388"/>
        <dbReference type="ChEBI" id="CHEBI:13193"/>
        <dbReference type="ChEBI" id="CHEBI:15377"/>
        <dbReference type="ChEBI" id="CHEBI:17499"/>
        <dbReference type="ChEBI" id="CHEBI:60530"/>
        <dbReference type="ChEBI" id="CHEBI:61715"/>
        <dbReference type="EC" id="1.17.99.9"/>
    </reaction>
    <physiologicalReaction direction="left-to-right" evidence="11">
        <dbReference type="Rhea" id="RHEA:63389"/>
    </physiologicalReaction>
</comment>
<keyword evidence="8" id="KW-0350">Heme biosynthesis</keyword>
<dbReference type="GO" id="GO:0006784">
    <property type="term" value="P:heme A biosynthetic process"/>
    <property type="evidence" value="ECO:0007669"/>
    <property type="project" value="InterPro"/>
</dbReference>
<evidence type="ECO:0000256" key="10">
    <source>
        <dbReference type="ARBA" id="ARBA00044501"/>
    </source>
</evidence>